<evidence type="ECO:0000313" key="1">
    <source>
        <dbReference type="EMBL" id="NEX64038.1"/>
    </source>
</evidence>
<accession>A0A6B3SU91</accession>
<comment type="caution">
    <text evidence="1">The sequence shown here is derived from an EMBL/GenBank/DDBJ whole genome shotgun (WGS) entry which is preliminary data.</text>
</comment>
<sequence length="471" mass="51258">MSSRFSCGDSVESQVWASWDGSTFMHNWIQGDINRVTQQGDVYGLYDFQIESENMWNMAQRCGRTNRLQEAAALINSTYSKLQAAPNGGYGRAWVCTGGAGTVCYDSGLANTEVKLVSFQFLGAATFVANALANSGAALSSSDKAFINNTIAITNEHLVRWANDYQIERLQTMMSATTSSPAWNDSFLLFSDIDLWHLTIYAEMAGLRKWQASQGIAVDKSNDTRLQSHMNALLAIFNKRTSLITASTTAKVPGAAMADVDRGFWGNMLANTYASYSGSTKPVVCSPSTYTNVSTSSFTKRNDTGWDFSHARRLVQAMDGLERNRAAMLSSYALTDSQLPPTTLPKAFAAALLNNVWNGDTAQPGFNNYWSGANGWFGAYYSSSISYCDEGMKPYSMADSFPTGGYVTWAKHYPVIGQLGATIYDLMSNSTSAGSSFMTTMYPRLSSASGADNKAISMFMFLPSLVGVGIQ</sequence>
<protein>
    <submittedName>
        <fullName evidence="1">Uncharacterized protein</fullName>
    </submittedName>
</protein>
<evidence type="ECO:0000313" key="2">
    <source>
        <dbReference type="Proteomes" id="UP000482155"/>
    </source>
</evidence>
<name>A0A6B3SU91_9BURK</name>
<dbReference type="RefSeq" id="WP_163967827.1">
    <property type="nucleotide sequence ID" value="NZ_JAAIVB010000078.1"/>
</dbReference>
<gene>
    <name evidence="1" type="ORF">G3574_23390</name>
</gene>
<reference evidence="1 2" key="1">
    <citation type="submission" date="2020-02" db="EMBL/GenBank/DDBJ databases">
        <authorList>
            <person name="Kim M.K."/>
        </authorList>
    </citation>
    <scope>NUCLEOTIDE SEQUENCE [LARGE SCALE GENOMIC DNA]</scope>
    <source>
        <strain evidence="1 2">17J57-3</strain>
    </source>
</reference>
<proteinExistence type="predicted"/>
<dbReference type="EMBL" id="JAAIVB010000078">
    <property type="protein sequence ID" value="NEX64038.1"/>
    <property type="molecule type" value="Genomic_DNA"/>
</dbReference>
<dbReference type="Proteomes" id="UP000482155">
    <property type="component" value="Unassembled WGS sequence"/>
</dbReference>
<keyword evidence="2" id="KW-1185">Reference proteome</keyword>
<dbReference type="AlphaFoldDB" id="A0A6B3SU91"/>
<organism evidence="1 2">
    <name type="scientific">Noviherbaspirillum galbum</name>
    <dbReference type="NCBI Taxonomy" id="2709383"/>
    <lineage>
        <taxon>Bacteria</taxon>
        <taxon>Pseudomonadati</taxon>
        <taxon>Pseudomonadota</taxon>
        <taxon>Betaproteobacteria</taxon>
        <taxon>Burkholderiales</taxon>
        <taxon>Oxalobacteraceae</taxon>
        <taxon>Noviherbaspirillum</taxon>
    </lineage>
</organism>